<name>A0A5C8P759_9HYPH</name>
<accession>A0A5C8P759</accession>
<dbReference type="PROSITE" id="PS51318">
    <property type="entry name" value="TAT"/>
    <property type="match status" value="1"/>
</dbReference>
<evidence type="ECO:0000256" key="3">
    <source>
        <dbReference type="ARBA" id="ARBA00022729"/>
    </source>
</evidence>
<keyword evidence="3 4" id="KW-0732">Signal</keyword>
<dbReference type="EMBL" id="VDUZ01000079">
    <property type="protein sequence ID" value="TXL69533.1"/>
    <property type="molecule type" value="Genomic_DNA"/>
</dbReference>
<dbReference type="PIRSF" id="PIRSF002741">
    <property type="entry name" value="MppA"/>
    <property type="match status" value="1"/>
</dbReference>
<dbReference type="Gene3D" id="3.40.190.10">
    <property type="entry name" value="Periplasmic binding protein-like II"/>
    <property type="match status" value="1"/>
</dbReference>
<dbReference type="Pfam" id="PF00496">
    <property type="entry name" value="SBP_bac_5"/>
    <property type="match status" value="1"/>
</dbReference>
<comment type="subcellular location">
    <subcellularLocation>
        <location evidence="1">Periplasm</location>
    </subcellularLocation>
</comment>
<proteinExistence type="inferred from homology"/>
<feature type="domain" description="Solute-binding protein family 5" evidence="5">
    <location>
        <begin position="81"/>
        <end position="430"/>
    </location>
</feature>
<dbReference type="AlphaFoldDB" id="A0A5C8P759"/>
<feature type="chain" id="PRO_5022854852" evidence="4">
    <location>
        <begin position="32"/>
        <end position="524"/>
    </location>
</feature>
<evidence type="ECO:0000256" key="1">
    <source>
        <dbReference type="ARBA" id="ARBA00004418"/>
    </source>
</evidence>
<dbReference type="GO" id="GO:0043190">
    <property type="term" value="C:ATP-binding cassette (ABC) transporter complex"/>
    <property type="evidence" value="ECO:0007669"/>
    <property type="project" value="InterPro"/>
</dbReference>
<organism evidence="6 7">
    <name type="scientific">Vineibacter terrae</name>
    <dbReference type="NCBI Taxonomy" id="2586908"/>
    <lineage>
        <taxon>Bacteria</taxon>
        <taxon>Pseudomonadati</taxon>
        <taxon>Pseudomonadota</taxon>
        <taxon>Alphaproteobacteria</taxon>
        <taxon>Hyphomicrobiales</taxon>
        <taxon>Vineibacter</taxon>
    </lineage>
</organism>
<dbReference type="InterPro" id="IPR006311">
    <property type="entry name" value="TAT_signal"/>
</dbReference>
<reference evidence="6 7" key="1">
    <citation type="submission" date="2019-06" db="EMBL/GenBank/DDBJ databases">
        <title>New taxonomy in bacterial strain CC-CFT640, isolated from vineyard.</title>
        <authorList>
            <person name="Lin S.-Y."/>
            <person name="Tsai C.-F."/>
            <person name="Young C.-C."/>
        </authorList>
    </citation>
    <scope>NUCLEOTIDE SEQUENCE [LARGE SCALE GENOMIC DNA]</scope>
    <source>
        <strain evidence="6 7">CC-CFT640</strain>
    </source>
</reference>
<dbReference type="InterPro" id="IPR030678">
    <property type="entry name" value="Peptide/Ni-bd"/>
</dbReference>
<dbReference type="InterPro" id="IPR039424">
    <property type="entry name" value="SBP_5"/>
</dbReference>
<evidence type="ECO:0000256" key="4">
    <source>
        <dbReference type="SAM" id="SignalP"/>
    </source>
</evidence>
<dbReference type="PANTHER" id="PTHR30290">
    <property type="entry name" value="PERIPLASMIC BINDING COMPONENT OF ABC TRANSPORTER"/>
    <property type="match status" value="1"/>
</dbReference>
<evidence type="ECO:0000259" key="5">
    <source>
        <dbReference type="Pfam" id="PF00496"/>
    </source>
</evidence>
<protein>
    <submittedName>
        <fullName evidence="6">ABC transporter substrate-binding protein</fullName>
    </submittedName>
</protein>
<dbReference type="PANTHER" id="PTHR30290:SF38">
    <property type="entry name" value="D,D-DIPEPTIDE-BINDING PERIPLASMIC PROTEIN DDPA-RELATED"/>
    <property type="match status" value="1"/>
</dbReference>
<dbReference type="OrthoDB" id="7232729at2"/>
<dbReference type="SUPFAM" id="SSF53850">
    <property type="entry name" value="Periplasmic binding protein-like II"/>
    <property type="match status" value="1"/>
</dbReference>
<feature type="signal peptide" evidence="4">
    <location>
        <begin position="1"/>
        <end position="31"/>
    </location>
</feature>
<dbReference type="Gene3D" id="3.10.105.10">
    <property type="entry name" value="Dipeptide-binding Protein, Domain 3"/>
    <property type="match status" value="1"/>
</dbReference>
<dbReference type="PROSITE" id="PS01040">
    <property type="entry name" value="SBP_BACTERIAL_5"/>
    <property type="match status" value="1"/>
</dbReference>
<evidence type="ECO:0000313" key="7">
    <source>
        <dbReference type="Proteomes" id="UP000321638"/>
    </source>
</evidence>
<comment type="caution">
    <text evidence="6">The sequence shown here is derived from an EMBL/GenBank/DDBJ whole genome shotgun (WGS) entry which is preliminary data.</text>
</comment>
<evidence type="ECO:0000313" key="6">
    <source>
        <dbReference type="EMBL" id="TXL69533.1"/>
    </source>
</evidence>
<dbReference type="InterPro" id="IPR000914">
    <property type="entry name" value="SBP_5_dom"/>
</dbReference>
<dbReference type="InterPro" id="IPR023765">
    <property type="entry name" value="SBP_5_CS"/>
</dbReference>
<keyword evidence="7" id="KW-1185">Reference proteome</keyword>
<dbReference type="RefSeq" id="WP_147852346.1">
    <property type="nucleotide sequence ID" value="NZ_VDUZ01000079.1"/>
</dbReference>
<dbReference type="GO" id="GO:0015833">
    <property type="term" value="P:peptide transport"/>
    <property type="evidence" value="ECO:0007669"/>
    <property type="project" value="TreeGrafter"/>
</dbReference>
<comment type="similarity">
    <text evidence="2">Belongs to the bacterial solute-binding protein 5 family.</text>
</comment>
<sequence length="524" mass="57639">MALLGRRDFSRGALALGALALGPLGAMPAHAEPKKGGTLIYASVSGPGTLDPHVSSSAVELEVIHNVFEGLVALDNRNATRPMLASKATASADARTYTFELRRGVKFHTGEELTSADVKASLERYQRVSPNAGNLAGIERYETPDPYTFIIHLKAPNVVLLDVLKSPIFPFMILPASQKDKPARGIDVIGTGPFSLGEWVKDSHLVIKRFDGYVPDTSAPGRDGYAGRKTVYVDQVRYRFIPEATTRIAALQTGEVQLASSIPTELRERIEQRKELAVREVFPVGGTYVIVNSQYGLTANVLIRQAIAAAIDITEITDATGGVNKPNPWMSFPNTPYYLGESAPSPWYDVKSPAKAKELLKKAGYKNEKIIIETNSNYQWMRTTMLVVAEQLKRAGMNVDVKVVDWTTNAAHMQQGTGEWNLSTTLFGPDHILGPQQWRPMIYAFPSIKGNDALDAAYKEFFAAPDLEQRRAAWLKIQQQVLGNGYMIKIADSGRLSGYSKRLMGQTDYPGILQLWDVWLDPAG</sequence>
<gene>
    <name evidence="6" type="ORF">FHP25_38565</name>
</gene>
<dbReference type="GO" id="GO:0030288">
    <property type="term" value="C:outer membrane-bounded periplasmic space"/>
    <property type="evidence" value="ECO:0007669"/>
    <property type="project" value="UniProtKB-ARBA"/>
</dbReference>
<evidence type="ECO:0000256" key="2">
    <source>
        <dbReference type="ARBA" id="ARBA00005695"/>
    </source>
</evidence>
<dbReference type="Proteomes" id="UP000321638">
    <property type="component" value="Unassembled WGS sequence"/>
</dbReference>
<dbReference type="GO" id="GO:1904680">
    <property type="term" value="F:peptide transmembrane transporter activity"/>
    <property type="evidence" value="ECO:0007669"/>
    <property type="project" value="TreeGrafter"/>
</dbReference>